<feature type="domain" description="Thiamine pyrophosphate enzyme N-terminal TPP-binding" evidence="14">
    <location>
        <begin position="124"/>
        <end position="235"/>
    </location>
</feature>
<dbReference type="FunFam" id="3.40.50.1220:FF:000008">
    <property type="entry name" value="Acetolactate synthase"/>
    <property type="match status" value="1"/>
</dbReference>
<dbReference type="PANTHER" id="PTHR18968">
    <property type="entry name" value="THIAMINE PYROPHOSPHATE ENZYMES"/>
    <property type="match status" value="1"/>
</dbReference>
<feature type="domain" description="Thiamine pyrophosphate enzyme TPP-binding" evidence="13">
    <location>
        <begin position="524"/>
        <end position="690"/>
    </location>
</feature>
<dbReference type="PANTHER" id="PTHR18968:SF13">
    <property type="entry name" value="ACETOLACTATE SYNTHASE CATALYTIC SUBUNIT, MITOCHONDRIAL"/>
    <property type="match status" value="1"/>
</dbReference>
<dbReference type="SUPFAM" id="SSF52467">
    <property type="entry name" value="DHS-like NAD/FAD-binding domain"/>
    <property type="match status" value="1"/>
</dbReference>
<comment type="catalytic activity">
    <reaction evidence="11">
        <text>2 pyruvate + H(+) = (2S)-2-acetolactate + CO2</text>
        <dbReference type="Rhea" id="RHEA:25249"/>
        <dbReference type="ChEBI" id="CHEBI:15361"/>
        <dbReference type="ChEBI" id="CHEBI:15378"/>
        <dbReference type="ChEBI" id="CHEBI:16526"/>
        <dbReference type="ChEBI" id="CHEBI:58476"/>
        <dbReference type="EC" id="2.2.1.6"/>
    </reaction>
</comment>
<keyword evidence="8 11" id="KW-0460">Magnesium</keyword>
<dbReference type="NCBIfam" id="TIGR00118">
    <property type="entry name" value="acolac_lg"/>
    <property type="match status" value="1"/>
</dbReference>
<dbReference type="GO" id="GO:0009097">
    <property type="term" value="P:isoleucine biosynthetic process"/>
    <property type="evidence" value="ECO:0007669"/>
    <property type="project" value="UniProtKB-UniPathway"/>
</dbReference>
<evidence type="ECO:0000256" key="7">
    <source>
        <dbReference type="ARBA" id="ARBA00022723"/>
    </source>
</evidence>
<comment type="cofactor">
    <cofactor evidence="11">
        <name>Mg(2+)</name>
        <dbReference type="ChEBI" id="CHEBI:18420"/>
    </cofactor>
    <text evidence="11">Binds 1 Mg(2+) ion per subunit.</text>
</comment>
<dbReference type="KEGG" id="mri:Mal4_06760"/>
<dbReference type="GO" id="GO:0003984">
    <property type="term" value="F:acetolactate synthase activity"/>
    <property type="evidence" value="ECO:0007669"/>
    <property type="project" value="UniProtKB-EC"/>
</dbReference>
<keyword evidence="7 11" id="KW-0479">Metal-binding</keyword>
<evidence type="ECO:0000256" key="4">
    <source>
        <dbReference type="ARBA" id="ARBA00013145"/>
    </source>
</evidence>
<dbReference type="GO" id="GO:0005948">
    <property type="term" value="C:acetolactate synthase complex"/>
    <property type="evidence" value="ECO:0007669"/>
    <property type="project" value="TreeGrafter"/>
</dbReference>
<dbReference type="Pfam" id="PF02775">
    <property type="entry name" value="TPP_enzyme_C"/>
    <property type="match status" value="1"/>
</dbReference>
<dbReference type="GO" id="GO:0000287">
    <property type="term" value="F:magnesium ion binding"/>
    <property type="evidence" value="ECO:0007669"/>
    <property type="project" value="UniProtKB-UniRule"/>
</dbReference>
<evidence type="ECO:0000259" key="14">
    <source>
        <dbReference type="Pfam" id="PF02776"/>
    </source>
</evidence>
<dbReference type="CDD" id="cd02015">
    <property type="entry name" value="TPP_AHAS"/>
    <property type="match status" value="1"/>
</dbReference>
<feature type="domain" description="Thiamine pyrophosphate enzyme central" evidence="12">
    <location>
        <begin position="329"/>
        <end position="464"/>
    </location>
</feature>
<comment type="pathway">
    <text evidence="1 11">Amino-acid biosynthesis; L-isoleucine biosynthesis; L-isoleucine from 2-oxobutanoate: step 1/4.</text>
</comment>
<evidence type="ECO:0000256" key="6">
    <source>
        <dbReference type="ARBA" id="ARBA00022679"/>
    </source>
</evidence>
<dbReference type="UniPathway" id="UPA00049">
    <property type="reaction ID" value="UER00059"/>
</dbReference>
<keyword evidence="10 11" id="KW-0100">Branched-chain amino acid biosynthesis</keyword>
<dbReference type="GO" id="GO:0050660">
    <property type="term" value="F:flavin adenine dinucleotide binding"/>
    <property type="evidence" value="ECO:0007669"/>
    <property type="project" value="InterPro"/>
</dbReference>
<evidence type="ECO:0000256" key="10">
    <source>
        <dbReference type="ARBA" id="ARBA00023304"/>
    </source>
</evidence>
<name>A0A517Z1M8_9PLAN</name>
<sequence length="714" mass="78540">MRTRPADRLSVGDIPKLAALTTGGMARLVSTYHLILQVARTRGIQSPVFCLGPCAALVRSRKIGYIERLDPDGCRSGCACVAAHPADQKRGSPVQLCPDFSCLKKEEGSVATASEPQSQTTVLNGADILVESLARQGVSHVFAYPGGASMPLHQALRRSREKIRTILPRHEQGGGFAAQGVSRTSDEVGVCTATSGPGATNLVTAIADAKLDSIPMVAITGQVPQQVIGSDAFQETPIVSVCQQITKHHYLITAEDPNSHESIQETLRSIPRIVKEAFFVAKTGRPGPVLIDFPKNIQLSTLEGEIDYDPPMHLPGYHPELRVVAPEQISQVIAAIRRSKRPILYVGGGVVNSDASEELIKFARASNIPVTTTVMGLGAFPGDDPQSLHMLGMHGTVYANYAINEADLLLALGVRFDDRVTGKLEEFARHGKIVHVDIDPSELHKNKEAHIPIVADVKVFLDQLNSQFTEDDAPEISEWWDQVNEWRERYPLKYGDAGDAILPQYAIEELWRQTKERDPYVAVGVGQHQMFAAQWFKFSKPRRWLSSSGLGTMGFGLPAAMGVQAIHKDSLVIDIDGDGSILMNIQELATLHCEKLPVKILLLNNQHLGMVVQWEDRFMEGKRAHTYLGPVDHPEWLGEGDGEIYEETYPDFVKIAQGFGIKARHVRRKSDYIDAINEMIEHDGPYLLDVICPYQEHVLPMIPGGATVRDIIIE</sequence>
<protein>
    <recommendedName>
        <fullName evidence="4 11">Acetolactate synthase</fullName>
        <ecNumber evidence="4 11">2.2.1.6</ecNumber>
    </recommendedName>
</protein>
<proteinExistence type="inferred from homology"/>
<dbReference type="InterPro" id="IPR039368">
    <property type="entry name" value="AHAS_TPP"/>
</dbReference>
<keyword evidence="5 11" id="KW-0028">Amino-acid biosynthesis</keyword>
<dbReference type="InterPro" id="IPR029061">
    <property type="entry name" value="THDP-binding"/>
</dbReference>
<accession>A0A517Z1M8</accession>
<comment type="cofactor">
    <cofactor evidence="11">
        <name>thiamine diphosphate</name>
        <dbReference type="ChEBI" id="CHEBI:58937"/>
    </cofactor>
    <text evidence="11">Binds 1 thiamine pyrophosphate per subunit.</text>
</comment>
<dbReference type="GO" id="GO:0009099">
    <property type="term" value="P:L-valine biosynthetic process"/>
    <property type="evidence" value="ECO:0007669"/>
    <property type="project" value="UniProtKB-UniPathway"/>
</dbReference>
<dbReference type="Pfam" id="PF02776">
    <property type="entry name" value="TPP_enzyme_N"/>
    <property type="match status" value="1"/>
</dbReference>
<reference evidence="15 16" key="1">
    <citation type="submission" date="2019-02" db="EMBL/GenBank/DDBJ databases">
        <title>Deep-cultivation of Planctomycetes and their phenomic and genomic characterization uncovers novel biology.</title>
        <authorList>
            <person name="Wiegand S."/>
            <person name="Jogler M."/>
            <person name="Boedeker C."/>
            <person name="Pinto D."/>
            <person name="Vollmers J."/>
            <person name="Rivas-Marin E."/>
            <person name="Kohn T."/>
            <person name="Peeters S.H."/>
            <person name="Heuer A."/>
            <person name="Rast P."/>
            <person name="Oberbeckmann S."/>
            <person name="Bunk B."/>
            <person name="Jeske O."/>
            <person name="Meyerdierks A."/>
            <person name="Storesund J.E."/>
            <person name="Kallscheuer N."/>
            <person name="Luecker S."/>
            <person name="Lage O.M."/>
            <person name="Pohl T."/>
            <person name="Merkel B.J."/>
            <person name="Hornburger P."/>
            <person name="Mueller R.-W."/>
            <person name="Bruemmer F."/>
            <person name="Labrenz M."/>
            <person name="Spormann A.M."/>
            <person name="Op den Camp H."/>
            <person name="Overmann J."/>
            <person name="Amann R."/>
            <person name="Jetten M.S.M."/>
            <person name="Mascher T."/>
            <person name="Medema M.H."/>
            <person name="Devos D.P."/>
            <person name="Kaster A.-K."/>
            <person name="Ovreas L."/>
            <person name="Rohde M."/>
            <person name="Galperin M.Y."/>
            <person name="Jogler C."/>
        </authorList>
    </citation>
    <scope>NUCLEOTIDE SEQUENCE [LARGE SCALE GENOMIC DNA]</scope>
    <source>
        <strain evidence="15 16">Mal4</strain>
    </source>
</reference>
<evidence type="ECO:0000256" key="11">
    <source>
        <dbReference type="RuleBase" id="RU003591"/>
    </source>
</evidence>
<evidence type="ECO:0000256" key="9">
    <source>
        <dbReference type="ARBA" id="ARBA00023052"/>
    </source>
</evidence>
<evidence type="ECO:0000256" key="5">
    <source>
        <dbReference type="ARBA" id="ARBA00022605"/>
    </source>
</evidence>
<evidence type="ECO:0000313" key="16">
    <source>
        <dbReference type="Proteomes" id="UP000320496"/>
    </source>
</evidence>
<dbReference type="GO" id="GO:0030976">
    <property type="term" value="F:thiamine pyrophosphate binding"/>
    <property type="evidence" value="ECO:0007669"/>
    <property type="project" value="UniProtKB-UniRule"/>
</dbReference>
<dbReference type="EC" id="2.2.1.6" evidence="4 11"/>
<gene>
    <name evidence="15" type="primary">ilvB</name>
    <name evidence="15" type="ORF">Mal4_06760</name>
</gene>
<evidence type="ECO:0000256" key="2">
    <source>
        <dbReference type="ARBA" id="ARBA00005025"/>
    </source>
</evidence>
<dbReference type="SUPFAM" id="SSF52518">
    <property type="entry name" value="Thiamin diphosphate-binding fold (THDP-binding)"/>
    <property type="match status" value="2"/>
</dbReference>
<dbReference type="AlphaFoldDB" id="A0A517Z1M8"/>
<evidence type="ECO:0000259" key="13">
    <source>
        <dbReference type="Pfam" id="PF02775"/>
    </source>
</evidence>
<keyword evidence="16" id="KW-1185">Reference proteome</keyword>
<dbReference type="InterPro" id="IPR011766">
    <property type="entry name" value="TPP_enzyme_TPP-bd"/>
</dbReference>
<evidence type="ECO:0000256" key="8">
    <source>
        <dbReference type="ARBA" id="ARBA00022842"/>
    </source>
</evidence>
<dbReference type="Gene3D" id="3.40.50.1220">
    <property type="entry name" value="TPP-binding domain"/>
    <property type="match status" value="1"/>
</dbReference>
<dbReference type="InterPro" id="IPR045229">
    <property type="entry name" value="TPP_enz"/>
</dbReference>
<comment type="pathway">
    <text evidence="2 11">Amino-acid biosynthesis; L-valine biosynthesis; L-valine from pyruvate: step 1/4.</text>
</comment>
<organism evidence="15 16">
    <name type="scientific">Maioricimonas rarisocia</name>
    <dbReference type="NCBI Taxonomy" id="2528026"/>
    <lineage>
        <taxon>Bacteria</taxon>
        <taxon>Pseudomonadati</taxon>
        <taxon>Planctomycetota</taxon>
        <taxon>Planctomycetia</taxon>
        <taxon>Planctomycetales</taxon>
        <taxon>Planctomycetaceae</taxon>
        <taxon>Maioricimonas</taxon>
    </lineage>
</organism>
<keyword evidence="6 11" id="KW-0808">Transferase</keyword>
<dbReference type="EMBL" id="CP036275">
    <property type="protein sequence ID" value="QDU36390.1"/>
    <property type="molecule type" value="Genomic_DNA"/>
</dbReference>
<dbReference type="InterPro" id="IPR012001">
    <property type="entry name" value="Thiamin_PyroP_enz_TPP-bd_dom"/>
</dbReference>
<dbReference type="Proteomes" id="UP000320496">
    <property type="component" value="Chromosome"/>
</dbReference>
<dbReference type="UniPathway" id="UPA00047">
    <property type="reaction ID" value="UER00055"/>
</dbReference>
<evidence type="ECO:0000256" key="1">
    <source>
        <dbReference type="ARBA" id="ARBA00004974"/>
    </source>
</evidence>
<dbReference type="InterPro" id="IPR029035">
    <property type="entry name" value="DHS-like_NAD/FAD-binding_dom"/>
</dbReference>
<dbReference type="CDD" id="cd07035">
    <property type="entry name" value="TPP_PYR_POX_like"/>
    <property type="match status" value="1"/>
</dbReference>
<evidence type="ECO:0000259" key="12">
    <source>
        <dbReference type="Pfam" id="PF00205"/>
    </source>
</evidence>
<dbReference type="Gene3D" id="3.40.50.970">
    <property type="match status" value="2"/>
</dbReference>
<dbReference type="InterPro" id="IPR012000">
    <property type="entry name" value="Thiamin_PyroP_enz_cen_dom"/>
</dbReference>
<evidence type="ECO:0000313" key="15">
    <source>
        <dbReference type="EMBL" id="QDU36390.1"/>
    </source>
</evidence>
<dbReference type="FunFam" id="3.40.50.970:FF:000007">
    <property type="entry name" value="Acetolactate synthase"/>
    <property type="match status" value="1"/>
</dbReference>
<evidence type="ECO:0000256" key="3">
    <source>
        <dbReference type="ARBA" id="ARBA00007812"/>
    </source>
</evidence>
<keyword evidence="9 11" id="KW-0786">Thiamine pyrophosphate</keyword>
<dbReference type="Pfam" id="PF00205">
    <property type="entry name" value="TPP_enzyme_M"/>
    <property type="match status" value="1"/>
</dbReference>
<dbReference type="InterPro" id="IPR012846">
    <property type="entry name" value="Acetolactate_synth_lsu"/>
</dbReference>
<comment type="similarity">
    <text evidence="3 11">Belongs to the TPP enzyme family.</text>
</comment>